<evidence type="ECO:0000313" key="6">
    <source>
        <dbReference type="EMBL" id="MBU5628252.1"/>
    </source>
</evidence>
<dbReference type="PROSITE" id="PS50931">
    <property type="entry name" value="HTH_LYSR"/>
    <property type="match status" value="1"/>
</dbReference>
<dbReference type="Pfam" id="PF00126">
    <property type="entry name" value="HTH_1"/>
    <property type="match status" value="1"/>
</dbReference>
<evidence type="ECO:0000259" key="5">
    <source>
        <dbReference type="PROSITE" id="PS50931"/>
    </source>
</evidence>
<organism evidence="6 7">
    <name type="scientific">Dysosmobacter acutus</name>
    <dbReference type="NCBI Taxonomy" id="2841504"/>
    <lineage>
        <taxon>Bacteria</taxon>
        <taxon>Bacillati</taxon>
        <taxon>Bacillota</taxon>
        <taxon>Clostridia</taxon>
        <taxon>Eubacteriales</taxon>
        <taxon>Oscillospiraceae</taxon>
        <taxon>Dysosmobacter</taxon>
    </lineage>
</organism>
<evidence type="ECO:0000313" key="7">
    <source>
        <dbReference type="Proteomes" id="UP000787672"/>
    </source>
</evidence>
<dbReference type="InterPro" id="IPR005119">
    <property type="entry name" value="LysR_subst-bd"/>
</dbReference>
<keyword evidence="7" id="KW-1185">Reference proteome</keyword>
<feature type="domain" description="HTH lysR-type" evidence="5">
    <location>
        <begin position="1"/>
        <end position="58"/>
    </location>
</feature>
<evidence type="ECO:0000256" key="2">
    <source>
        <dbReference type="ARBA" id="ARBA00023015"/>
    </source>
</evidence>
<comment type="similarity">
    <text evidence="1">Belongs to the LysR transcriptional regulatory family.</text>
</comment>
<dbReference type="PANTHER" id="PTHR30346">
    <property type="entry name" value="TRANSCRIPTIONAL DUAL REGULATOR HCAR-RELATED"/>
    <property type="match status" value="1"/>
</dbReference>
<dbReference type="RefSeq" id="WP_216633520.1">
    <property type="nucleotide sequence ID" value="NZ_JAHLQN010000001.1"/>
</dbReference>
<reference evidence="6 7" key="1">
    <citation type="submission" date="2021-06" db="EMBL/GenBank/DDBJ databases">
        <authorList>
            <person name="Sun Q."/>
            <person name="Li D."/>
        </authorList>
    </citation>
    <scope>NUCLEOTIDE SEQUENCE [LARGE SCALE GENOMIC DNA]</scope>
    <source>
        <strain evidence="6 7">MSJ-2</strain>
    </source>
</reference>
<keyword evidence="4" id="KW-0804">Transcription</keyword>
<keyword evidence="3" id="KW-0238">DNA-binding</keyword>
<proteinExistence type="inferred from homology"/>
<dbReference type="Proteomes" id="UP000787672">
    <property type="component" value="Unassembled WGS sequence"/>
</dbReference>
<gene>
    <name evidence="6" type="ORF">KQI82_15175</name>
</gene>
<sequence length="296" mass="33765">MDKRELEHFIAIAEEENISKAAKKLNIAQPHLSRQLRQLEEELGVDLFERRKKKLYLTDAGRYLLNRGYEITRLMDQTVGEMRQIRNATRGTLSIGMLESVSVSFLPGWIAEYRGENPEIMLHTWSAGTSAELLERLNKGLLEIAFVKEPVSMALYQHVVLDAEPWVVLFPRSSSLAERTGPVTQAELADLPLLLPANNLQTGDIIRWLNAWGVSPWLSATWTTLTSAIFLMRAAQGVVVCPISGIQLIDQEVFNYREIRFGQEDYKWVMVWNKFDSCTPNMEKFINLVRRKAGDG</sequence>
<protein>
    <submittedName>
        <fullName evidence="6">LysR family transcriptional regulator</fullName>
    </submittedName>
</protein>
<name>A0ABS6FFB1_9FIRM</name>
<keyword evidence="2" id="KW-0805">Transcription regulation</keyword>
<dbReference type="PANTHER" id="PTHR30346:SF9">
    <property type="entry name" value="LYSR FAMILY TRANSCRIPTIONAL REGULATOR"/>
    <property type="match status" value="1"/>
</dbReference>
<dbReference type="InterPro" id="IPR000847">
    <property type="entry name" value="LysR_HTH_N"/>
</dbReference>
<evidence type="ECO:0000256" key="1">
    <source>
        <dbReference type="ARBA" id="ARBA00009437"/>
    </source>
</evidence>
<evidence type="ECO:0000256" key="3">
    <source>
        <dbReference type="ARBA" id="ARBA00023125"/>
    </source>
</evidence>
<dbReference type="CDD" id="cd05466">
    <property type="entry name" value="PBP2_LTTR_substrate"/>
    <property type="match status" value="1"/>
</dbReference>
<dbReference type="EMBL" id="JAHLQN010000001">
    <property type="protein sequence ID" value="MBU5628252.1"/>
    <property type="molecule type" value="Genomic_DNA"/>
</dbReference>
<evidence type="ECO:0000256" key="4">
    <source>
        <dbReference type="ARBA" id="ARBA00023163"/>
    </source>
</evidence>
<dbReference type="Pfam" id="PF03466">
    <property type="entry name" value="LysR_substrate"/>
    <property type="match status" value="1"/>
</dbReference>
<comment type="caution">
    <text evidence="6">The sequence shown here is derived from an EMBL/GenBank/DDBJ whole genome shotgun (WGS) entry which is preliminary data.</text>
</comment>
<accession>A0ABS6FFB1</accession>